<protein>
    <recommendedName>
        <fullName evidence="3">GAF domain-containing protein</fullName>
    </recommendedName>
</protein>
<name>A0ABQ5N0X6_9CLOT</name>
<proteinExistence type="predicted"/>
<evidence type="ECO:0000313" key="1">
    <source>
        <dbReference type="EMBL" id="GLC28859.1"/>
    </source>
</evidence>
<dbReference type="EMBL" id="BRXR01000001">
    <property type="protein sequence ID" value="GLC28859.1"/>
    <property type="molecule type" value="Genomic_DNA"/>
</dbReference>
<accession>A0ABQ5N0X6</accession>
<dbReference type="InterPro" id="IPR029016">
    <property type="entry name" value="GAF-like_dom_sf"/>
</dbReference>
<dbReference type="RefSeq" id="WP_264848129.1">
    <property type="nucleotide sequence ID" value="NZ_BRXR01000001.1"/>
</dbReference>
<comment type="caution">
    <text evidence="1">The sequence shown here is derived from an EMBL/GenBank/DDBJ whole genome shotgun (WGS) entry which is preliminary data.</text>
</comment>
<evidence type="ECO:0008006" key="3">
    <source>
        <dbReference type="Google" id="ProtNLM"/>
    </source>
</evidence>
<keyword evidence="2" id="KW-1185">Reference proteome</keyword>
<gene>
    <name evidence="1" type="ORF">bsdE14_02690</name>
</gene>
<sequence length="182" mass="20990">MKTISDCNNKSSTTMVLDTGFATERDSRELTMGAVERSEFRRNSNLYTHKYLNSFAETIFKINGHTVCICDTDMFLLEISDIKTYIGKHITNVLFYELKKNKSIYINNTRDEKNFIALTNDENYSEFCEQYIQPISIDDTVIGAIIILTKNSERYDNKHIDDTEIRAAEEQAIKLASITKLI</sequence>
<reference evidence="1 2" key="1">
    <citation type="journal article" date="2024" name="Int. J. Syst. Evol. Microbiol.">
        <title>Clostridium omnivorum sp. nov., isolated from anoxic soil under the treatment of reductive soil disinfestation.</title>
        <authorList>
            <person name="Ueki A."/>
            <person name="Tonouchi A."/>
            <person name="Kaku N."/>
            <person name="Honma S."/>
            <person name="Ueki K."/>
        </authorList>
    </citation>
    <scope>NUCLEOTIDE SEQUENCE [LARGE SCALE GENOMIC DNA]</scope>
    <source>
        <strain evidence="1 2">E14</strain>
    </source>
</reference>
<evidence type="ECO:0000313" key="2">
    <source>
        <dbReference type="Proteomes" id="UP001208567"/>
    </source>
</evidence>
<dbReference type="Proteomes" id="UP001208567">
    <property type="component" value="Unassembled WGS sequence"/>
</dbReference>
<dbReference type="Gene3D" id="3.30.450.40">
    <property type="match status" value="1"/>
</dbReference>
<organism evidence="1 2">
    <name type="scientific">Clostridium omnivorum</name>
    <dbReference type="NCBI Taxonomy" id="1604902"/>
    <lineage>
        <taxon>Bacteria</taxon>
        <taxon>Bacillati</taxon>
        <taxon>Bacillota</taxon>
        <taxon>Clostridia</taxon>
        <taxon>Eubacteriales</taxon>
        <taxon>Clostridiaceae</taxon>
        <taxon>Clostridium</taxon>
    </lineage>
</organism>
<dbReference type="Pfam" id="PF15714">
    <property type="entry name" value="SpoVT_C"/>
    <property type="match status" value="1"/>
</dbReference>